<accession>A0A109JDI1</accession>
<organism evidence="9 10">
    <name type="scientific">Bradyrhizobium macuxiense</name>
    <dbReference type="NCBI Taxonomy" id="1755647"/>
    <lineage>
        <taxon>Bacteria</taxon>
        <taxon>Pseudomonadati</taxon>
        <taxon>Pseudomonadota</taxon>
        <taxon>Alphaproteobacteria</taxon>
        <taxon>Hyphomicrobiales</taxon>
        <taxon>Nitrobacteraceae</taxon>
        <taxon>Bradyrhizobium</taxon>
    </lineage>
</organism>
<evidence type="ECO:0000256" key="8">
    <source>
        <dbReference type="RuleBase" id="RU362101"/>
    </source>
</evidence>
<dbReference type="RefSeq" id="WP_066514004.1">
    <property type="nucleotide sequence ID" value="NZ_LNCU01000115.1"/>
</dbReference>
<keyword evidence="6 8" id="KW-1133">Transmembrane helix</keyword>
<keyword evidence="5 8" id="KW-0812">Transmembrane</keyword>
<evidence type="ECO:0000313" key="9">
    <source>
        <dbReference type="EMBL" id="KWV46914.1"/>
    </source>
</evidence>
<dbReference type="EMBL" id="LNCU01000115">
    <property type="protein sequence ID" value="KWV46914.1"/>
    <property type="molecule type" value="Genomic_DNA"/>
</dbReference>
<comment type="similarity">
    <text evidence="2 8">Belongs to the NiCoT transporter (TC 2.A.52) family.</text>
</comment>
<dbReference type="GO" id="GO:0005886">
    <property type="term" value="C:plasma membrane"/>
    <property type="evidence" value="ECO:0007669"/>
    <property type="project" value="UniProtKB-SubCell"/>
</dbReference>
<dbReference type="NCBIfam" id="TIGR00802">
    <property type="entry name" value="nico"/>
    <property type="match status" value="1"/>
</dbReference>
<evidence type="ECO:0000256" key="7">
    <source>
        <dbReference type="ARBA" id="ARBA00023136"/>
    </source>
</evidence>
<feature type="transmembrane region" description="Helical" evidence="8">
    <location>
        <begin position="84"/>
        <end position="112"/>
    </location>
</feature>
<gene>
    <name evidence="9" type="ORF">AS156_21075</name>
</gene>
<evidence type="ECO:0000313" key="10">
    <source>
        <dbReference type="Proteomes" id="UP000057737"/>
    </source>
</evidence>
<dbReference type="Pfam" id="PF03824">
    <property type="entry name" value="NicO"/>
    <property type="match status" value="1"/>
</dbReference>
<keyword evidence="3 8" id="KW-0813">Transport</keyword>
<sequence>MLTRVFDDEAADAKAKAYVLGALLILVNAAVWLWAYLSFRDYPLLLGTASLAYTLGLRHAVDPDHIAAIDNVTRKLMQEGKRPVAVGLFFAMGHSTVVIAASLLVAVSVGALEARFEGFKEIGGVIGTSVSALFLLLIALINTMILISVYRAFQASRRGDHATEQELHDLLQQRGFMARMLRSLFALITKSWQMYPLGFLFGLGFDTASEIGLIGISAAQGSAGLPVWSILVFPALFTAGMSLIDTADGIIMVQAYGWAFRQPVRKLYYNLTMTLISIIVALLIGGIEALGLIASKLDLQGPFWDFVGKISEDFSLLGYLIVGVFIAAWLMSVLVYRLGRFDEISGEGRAG</sequence>
<dbReference type="PANTHER" id="PTHR31611">
    <property type="entry name" value="HIGH-AFFINITY NICKEL TRANSPORT PROTEIN NIC1"/>
    <property type="match status" value="1"/>
</dbReference>
<name>A0A109JDI1_9BRAD</name>
<feature type="transmembrane region" description="Helical" evidence="8">
    <location>
        <begin position="132"/>
        <end position="153"/>
    </location>
</feature>
<feature type="transmembrane region" description="Helical" evidence="8">
    <location>
        <begin position="225"/>
        <end position="246"/>
    </location>
</feature>
<evidence type="ECO:0000256" key="6">
    <source>
        <dbReference type="ARBA" id="ARBA00022989"/>
    </source>
</evidence>
<proteinExistence type="inferred from homology"/>
<comment type="caution">
    <text evidence="9">The sequence shown here is derived from an EMBL/GenBank/DDBJ whole genome shotgun (WGS) entry which is preliminary data.</text>
</comment>
<dbReference type="GO" id="GO:0015099">
    <property type="term" value="F:nickel cation transmembrane transporter activity"/>
    <property type="evidence" value="ECO:0007669"/>
    <property type="project" value="UniProtKB-UniRule"/>
</dbReference>
<evidence type="ECO:0000256" key="4">
    <source>
        <dbReference type="ARBA" id="ARBA00022596"/>
    </source>
</evidence>
<evidence type="ECO:0000256" key="5">
    <source>
        <dbReference type="ARBA" id="ARBA00022692"/>
    </source>
</evidence>
<keyword evidence="7 8" id="KW-0472">Membrane</keyword>
<feature type="transmembrane region" description="Helical" evidence="8">
    <location>
        <begin position="17"/>
        <end position="37"/>
    </location>
</feature>
<dbReference type="GO" id="GO:0012505">
    <property type="term" value="C:endomembrane system"/>
    <property type="evidence" value="ECO:0007669"/>
    <property type="project" value="UniProtKB-SubCell"/>
</dbReference>
<dbReference type="InterPro" id="IPR011541">
    <property type="entry name" value="Ni/Co_transpt_high_affinity"/>
</dbReference>
<dbReference type="OrthoDB" id="9776706at2"/>
<evidence type="ECO:0000256" key="3">
    <source>
        <dbReference type="ARBA" id="ARBA00022448"/>
    </source>
</evidence>
<keyword evidence="10" id="KW-1185">Reference proteome</keyword>
<comment type="subcellular location">
    <subcellularLocation>
        <location evidence="8">Cell membrane</location>
        <topology evidence="8">Multi-pass membrane protein</topology>
    </subcellularLocation>
    <subcellularLocation>
        <location evidence="1">Endomembrane system</location>
        <topology evidence="1">Multi-pass membrane protein</topology>
    </subcellularLocation>
</comment>
<protein>
    <recommendedName>
        <fullName evidence="8">Nickel/cobalt efflux system</fullName>
    </recommendedName>
</protein>
<reference evidence="9 10" key="1">
    <citation type="submission" date="2015-11" db="EMBL/GenBank/DDBJ databases">
        <title>Draft Genome Sequence of the Strain BR 10303 (Bradyrhizobium sp.) isolated from nodules of Centrolobium paraense.</title>
        <authorList>
            <person name="Zelli J.E."/>
            <person name="Simoes-Araujo J.L."/>
            <person name="Barauna A.C."/>
            <person name="Silva K."/>
        </authorList>
    </citation>
    <scope>NUCLEOTIDE SEQUENCE [LARGE SCALE GENOMIC DNA]</scope>
    <source>
        <strain evidence="9 10">BR 10303</strain>
    </source>
</reference>
<evidence type="ECO:0000256" key="2">
    <source>
        <dbReference type="ARBA" id="ARBA00010892"/>
    </source>
</evidence>
<dbReference type="InterPro" id="IPR004688">
    <property type="entry name" value="Ni/Co_transpt"/>
</dbReference>
<dbReference type="Proteomes" id="UP000057737">
    <property type="component" value="Unassembled WGS sequence"/>
</dbReference>
<keyword evidence="4" id="KW-0533">Nickel</keyword>
<feature type="transmembrane region" description="Helical" evidence="8">
    <location>
        <begin position="314"/>
        <end position="336"/>
    </location>
</feature>
<dbReference type="PANTHER" id="PTHR31611:SF0">
    <property type="entry name" value="HIGH-AFFINITY NICKEL TRANSPORT PROTEIN NIC1"/>
    <property type="match status" value="1"/>
</dbReference>
<feature type="transmembrane region" description="Helical" evidence="8">
    <location>
        <begin position="184"/>
        <end position="205"/>
    </location>
</feature>
<evidence type="ECO:0000256" key="1">
    <source>
        <dbReference type="ARBA" id="ARBA00004127"/>
    </source>
</evidence>
<feature type="transmembrane region" description="Helical" evidence="8">
    <location>
        <begin position="267"/>
        <end position="294"/>
    </location>
</feature>
<dbReference type="AlphaFoldDB" id="A0A109JDI1"/>